<dbReference type="Pfam" id="PF20152">
    <property type="entry name" value="DUF6534"/>
    <property type="match status" value="1"/>
</dbReference>
<dbReference type="InterPro" id="IPR045339">
    <property type="entry name" value="DUF6534"/>
</dbReference>
<feature type="transmembrane region" description="Helical" evidence="1">
    <location>
        <begin position="72"/>
        <end position="102"/>
    </location>
</feature>
<keyword evidence="1" id="KW-0812">Transmembrane</keyword>
<evidence type="ECO:0000313" key="4">
    <source>
        <dbReference type="Proteomes" id="UP000230002"/>
    </source>
</evidence>
<evidence type="ECO:0000313" key="3">
    <source>
        <dbReference type="EMBL" id="PIL27485.1"/>
    </source>
</evidence>
<dbReference type="AlphaFoldDB" id="A0A2G8S154"/>
<protein>
    <recommendedName>
        <fullName evidence="2">DUF6534 domain-containing protein</fullName>
    </recommendedName>
</protein>
<gene>
    <name evidence="3" type="ORF">GSI_10635</name>
</gene>
<keyword evidence="1" id="KW-0472">Membrane</keyword>
<feature type="domain" description="DUF6534" evidence="2">
    <location>
        <begin position="45"/>
        <end position="104"/>
    </location>
</feature>
<name>A0A2G8S154_9APHY</name>
<comment type="caution">
    <text evidence="3">The sequence shown here is derived from an EMBL/GenBank/DDBJ whole genome shotgun (WGS) entry which is preliminary data.</text>
</comment>
<evidence type="ECO:0000259" key="2">
    <source>
        <dbReference type="Pfam" id="PF20152"/>
    </source>
</evidence>
<sequence>MAIVISSLTVFSGSIVFAVKGFMIPSFTQLYKISDILYWSLGSGVVADVLIAGSMCVLLAKRRTGFTSINTGALTSLCALLTLLTYASMPDNFVFMAFYFVLPKRVSASEPNLPGTFARASCPRVLDSVLELVAGNAQCAATAPGDEFGRRHGLDSPLKHK</sequence>
<feature type="transmembrane region" description="Helical" evidence="1">
    <location>
        <begin position="37"/>
        <end position="60"/>
    </location>
</feature>
<keyword evidence="4" id="KW-1185">Reference proteome</keyword>
<evidence type="ECO:0000256" key="1">
    <source>
        <dbReference type="SAM" id="Phobius"/>
    </source>
</evidence>
<dbReference type="STRING" id="1077348.A0A2G8S154"/>
<dbReference type="OrthoDB" id="2671071at2759"/>
<keyword evidence="1" id="KW-1133">Transmembrane helix</keyword>
<reference evidence="3 4" key="1">
    <citation type="journal article" date="2015" name="Sci. Rep.">
        <title>Chromosome-level genome map provides insights into diverse defense mechanisms in the medicinal fungus Ganoderma sinense.</title>
        <authorList>
            <person name="Zhu Y."/>
            <person name="Xu J."/>
            <person name="Sun C."/>
            <person name="Zhou S."/>
            <person name="Xu H."/>
            <person name="Nelson D.R."/>
            <person name="Qian J."/>
            <person name="Song J."/>
            <person name="Luo H."/>
            <person name="Xiang L."/>
            <person name="Li Y."/>
            <person name="Xu Z."/>
            <person name="Ji A."/>
            <person name="Wang L."/>
            <person name="Lu S."/>
            <person name="Hayward A."/>
            <person name="Sun W."/>
            <person name="Li X."/>
            <person name="Schwartz D.C."/>
            <person name="Wang Y."/>
            <person name="Chen S."/>
        </authorList>
    </citation>
    <scope>NUCLEOTIDE SEQUENCE [LARGE SCALE GENOMIC DNA]</scope>
    <source>
        <strain evidence="3 4">ZZ0214-1</strain>
    </source>
</reference>
<proteinExistence type="predicted"/>
<dbReference type="EMBL" id="AYKW01000034">
    <property type="protein sequence ID" value="PIL27485.1"/>
    <property type="molecule type" value="Genomic_DNA"/>
</dbReference>
<dbReference type="Proteomes" id="UP000230002">
    <property type="component" value="Unassembled WGS sequence"/>
</dbReference>
<organism evidence="3 4">
    <name type="scientific">Ganoderma sinense ZZ0214-1</name>
    <dbReference type="NCBI Taxonomy" id="1077348"/>
    <lineage>
        <taxon>Eukaryota</taxon>
        <taxon>Fungi</taxon>
        <taxon>Dikarya</taxon>
        <taxon>Basidiomycota</taxon>
        <taxon>Agaricomycotina</taxon>
        <taxon>Agaricomycetes</taxon>
        <taxon>Polyporales</taxon>
        <taxon>Polyporaceae</taxon>
        <taxon>Ganoderma</taxon>
    </lineage>
</organism>
<accession>A0A2G8S154</accession>